<comment type="caution">
    <text evidence="7">The sequence shown here is derived from an EMBL/GenBank/DDBJ whole genome shotgun (WGS) entry which is preliminary data.</text>
</comment>
<dbReference type="CDD" id="cd22852">
    <property type="entry name" value="SMN_C"/>
    <property type="match status" value="1"/>
</dbReference>
<dbReference type="Proteomes" id="UP000030854">
    <property type="component" value="Unassembled WGS sequence"/>
</dbReference>
<dbReference type="EMBL" id="JNVN01000147">
    <property type="protein sequence ID" value="KHJ36105.1"/>
    <property type="molecule type" value="Genomic_DNA"/>
</dbReference>
<dbReference type="STRING" id="52586.A0A0B1PFM2"/>
<keyword evidence="8" id="KW-1185">Reference proteome</keyword>
<dbReference type="AlphaFoldDB" id="A0A0B1PFM2"/>
<evidence type="ECO:0000259" key="6">
    <source>
        <dbReference type="Pfam" id="PF20636"/>
    </source>
</evidence>
<sequence>MSASQAEIWDDSALIESWNAALEEYKKYHSIKDNLEITEDKGDIEEKLPSVSEEIASTRFGDVANQDSCDAQPILEAEIIDDPQKESMTPQTHTESNKIASSTPLVPQLLIGQVQDEGIKNLLMSWYYAGYYTGLYEGLQRT</sequence>
<evidence type="ECO:0000256" key="5">
    <source>
        <dbReference type="ARBA" id="ARBA00023242"/>
    </source>
</evidence>
<proteinExistence type="inferred from homology"/>
<accession>A0A0B1PFM2</accession>
<organism evidence="7 8">
    <name type="scientific">Uncinula necator</name>
    <name type="common">Grape powdery mildew</name>
    <dbReference type="NCBI Taxonomy" id="52586"/>
    <lineage>
        <taxon>Eukaryota</taxon>
        <taxon>Fungi</taxon>
        <taxon>Dikarya</taxon>
        <taxon>Ascomycota</taxon>
        <taxon>Pezizomycotina</taxon>
        <taxon>Leotiomycetes</taxon>
        <taxon>Erysiphales</taxon>
        <taxon>Erysiphaceae</taxon>
        <taxon>Erysiphe</taxon>
    </lineage>
</organism>
<dbReference type="PANTHER" id="PTHR39267:SF1">
    <property type="entry name" value="SURVIVAL MOTOR NEURON PROTEIN"/>
    <property type="match status" value="1"/>
</dbReference>
<protein>
    <submittedName>
        <fullName evidence="7">Putative survival motor neuron-like protein 1</fullName>
    </submittedName>
</protein>
<gene>
    <name evidence="7" type="ORF">EV44_g1903</name>
</gene>
<name>A0A0B1PFM2_UNCNE</name>
<feature type="domain" description="Survival Motor Neuron Gemin2-binding" evidence="6">
    <location>
        <begin position="4"/>
        <end position="29"/>
    </location>
</feature>
<evidence type="ECO:0000256" key="2">
    <source>
        <dbReference type="ARBA" id="ARBA00005371"/>
    </source>
</evidence>
<comment type="similarity">
    <text evidence="2">Belongs to the SMN family.</text>
</comment>
<dbReference type="OMA" id="MMSWYFA"/>
<dbReference type="InterPro" id="IPR047313">
    <property type="entry name" value="SMN_C"/>
</dbReference>
<evidence type="ECO:0000256" key="3">
    <source>
        <dbReference type="ARBA" id="ARBA00022664"/>
    </source>
</evidence>
<dbReference type="InterPro" id="IPR049481">
    <property type="entry name" value="SMN_G2-BD"/>
</dbReference>
<dbReference type="Pfam" id="PF20636">
    <property type="entry name" value="SMN_G2-BD"/>
    <property type="match status" value="1"/>
</dbReference>
<reference evidence="7 8" key="1">
    <citation type="journal article" date="2014" name="BMC Genomics">
        <title>Adaptive genomic structural variation in the grape powdery mildew pathogen, Erysiphe necator.</title>
        <authorList>
            <person name="Jones L."/>
            <person name="Riaz S."/>
            <person name="Morales-Cruz A."/>
            <person name="Amrine K.C."/>
            <person name="McGuire B."/>
            <person name="Gubler W.D."/>
            <person name="Walker M.A."/>
            <person name="Cantu D."/>
        </authorList>
    </citation>
    <scope>NUCLEOTIDE SEQUENCE [LARGE SCALE GENOMIC DNA]</scope>
    <source>
        <strain evidence="8">c</strain>
    </source>
</reference>
<dbReference type="GO" id="GO:0008380">
    <property type="term" value="P:RNA splicing"/>
    <property type="evidence" value="ECO:0007669"/>
    <property type="project" value="UniProtKB-KW"/>
</dbReference>
<keyword evidence="4" id="KW-0508">mRNA splicing</keyword>
<dbReference type="GO" id="GO:0005634">
    <property type="term" value="C:nucleus"/>
    <property type="evidence" value="ECO:0007669"/>
    <property type="project" value="UniProtKB-SubCell"/>
</dbReference>
<keyword evidence="5" id="KW-0539">Nucleus</keyword>
<keyword evidence="3" id="KW-0507">mRNA processing</keyword>
<comment type="subcellular location">
    <subcellularLocation>
        <location evidence="1">Nucleus</location>
    </subcellularLocation>
</comment>
<dbReference type="CDD" id="cd22851">
    <property type="entry name" value="SMN_N"/>
    <property type="match status" value="1"/>
</dbReference>
<dbReference type="HOGENOM" id="CLU_093937_1_0_1"/>
<dbReference type="InterPro" id="IPR040424">
    <property type="entry name" value="Smn1"/>
</dbReference>
<evidence type="ECO:0000313" key="7">
    <source>
        <dbReference type="EMBL" id="KHJ36105.1"/>
    </source>
</evidence>
<evidence type="ECO:0000256" key="1">
    <source>
        <dbReference type="ARBA" id="ARBA00004123"/>
    </source>
</evidence>
<evidence type="ECO:0000313" key="8">
    <source>
        <dbReference type="Proteomes" id="UP000030854"/>
    </source>
</evidence>
<dbReference type="GO" id="GO:0006397">
    <property type="term" value="P:mRNA processing"/>
    <property type="evidence" value="ECO:0007669"/>
    <property type="project" value="UniProtKB-KW"/>
</dbReference>
<dbReference type="PANTHER" id="PTHR39267">
    <property type="entry name" value="SURVIVAL MOTOR NEURON-LIKE PROTEIN 1"/>
    <property type="match status" value="1"/>
</dbReference>
<evidence type="ECO:0000256" key="4">
    <source>
        <dbReference type="ARBA" id="ARBA00023187"/>
    </source>
</evidence>